<dbReference type="GO" id="GO:0043190">
    <property type="term" value="C:ATP-binding cassette (ABC) transporter complex"/>
    <property type="evidence" value="ECO:0007669"/>
    <property type="project" value="InterPro"/>
</dbReference>
<protein>
    <recommendedName>
        <fullName evidence="4">Solute-binding protein family 5 domain-containing protein</fullName>
    </recommendedName>
</protein>
<gene>
    <name evidence="5" type="ORF">METZ01_LOCUS89300</name>
</gene>
<keyword evidence="2" id="KW-0813">Transport</keyword>
<feature type="domain" description="Solute-binding protein family 5" evidence="4">
    <location>
        <begin position="19"/>
        <end position="400"/>
    </location>
</feature>
<comment type="similarity">
    <text evidence="1">Belongs to the bacterial solute-binding protein 5 family.</text>
</comment>
<name>A0A381V7T5_9ZZZZ</name>
<dbReference type="InterPro" id="IPR030678">
    <property type="entry name" value="Peptide/Ni-bd"/>
</dbReference>
<dbReference type="GO" id="GO:0042597">
    <property type="term" value="C:periplasmic space"/>
    <property type="evidence" value="ECO:0007669"/>
    <property type="project" value="UniProtKB-ARBA"/>
</dbReference>
<accession>A0A381V7T5</accession>
<proteinExistence type="inferred from homology"/>
<sequence>ASLNEHIYEALVSRTDKKLLATSWHWKDDTTLVFNLRKGVRFHNGDAFSARDVVYSACRMMFRVSGKKNMLTSAMSPVTDVVAVNDNTVEFKTVQPYPILTAKLKSLAILPSGLANLPVGNIKYDNKGNCGITNFPTRAQFESGRAAIGTGPYKLQKFENTGNADLVRNNNYWGSRPNWERVEIRSVKNSGARMAGLLAGDFNVIENPTTEDVTSLKGNDDYSYTSEPSWRSIFLILDVGSDVASGVLASDGKNPLKDLRVRQAMSLAINRQAIVDHLMGGMATVANQFAPSYQKGADPNMPVLEYDPQKAQRLLTEAGYPDGFQLDLHAPNDRYVNGTRVAQAIAQYFSKIGLKVNLKAEPWSVFRKGRSKRKLGVFMYGWGHPQGPAQMTSYAFATRNKNLNLGASNYSNYHNDAFDAAMSKWAVEIDMAKSHGYAQEAMRIAVRDLPGIPLYYQHSLWAHDSNLVVKGRPDERSWAEMVSKK</sequence>
<dbReference type="Gene3D" id="3.10.105.10">
    <property type="entry name" value="Dipeptide-binding Protein, Domain 3"/>
    <property type="match status" value="1"/>
</dbReference>
<dbReference type="Pfam" id="PF00496">
    <property type="entry name" value="SBP_bac_5"/>
    <property type="match status" value="1"/>
</dbReference>
<dbReference type="PANTHER" id="PTHR30290">
    <property type="entry name" value="PERIPLASMIC BINDING COMPONENT OF ABC TRANSPORTER"/>
    <property type="match status" value="1"/>
</dbReference>
<evidence type="ECO:0000256" key="2">
    <source>
        <dbReference type="ARBA" id="ARBA00022448"/>
    </source>
</evidence>
<dbReference type="GO" id="GO:1904680">
    <property type="term" value="F:peptide transmembrane transporter activity"/>
    <property type="evidence" value="ECO:0007669"/>
    <property type="project" value="TreeGrafter"/>
</dbReference>
<evidence type="ECO:0000256" key="1">
    <source>
        <dbReference type="ARBA" id="ARBA00005695"/>
    </source>
</evidence>
<dbReference type="SUPFAM" id="SSF53850">
    <property type="entry name" value="Periplasmic binding protein-like II"/>
    <property type="match status" value="1"/>
</dbReference>
<dbReference type="EMBL" id="UINC01008087">
    <property type="protein sequence ID" value="SVA36446.1"/>
    <property type="molecule type" value="Genomic_DNA"/>
</dbReference>
<reference evidence="5" key="1">
    <citation type="submission" date="2018-05" db="EMBL/GenBank/DDBJ databases">
        <authorList>
            <person name="Lanie J.A."/>
            <person name="Ng W.-L."/>
            <person name="Kazmierczak K.M."/>
            <person name="Andrzejewski T.M."/>
            <person name="Davidsen T.M."/>
            <person name="Wayne K.J."/>
            <person name="Tettelin H."/>
            <person name="Glass J.I."/>
            <person name="Rusch D."/>
            <person name="Podicherti R."/>
            <person name="Tsui H.-C.T."/>
            <person name="Winkler M.E."/>
        </authorList>
    </citation>
    <scope>NUCLEOTIDE SEQUENCE</scope>
</reference>
<keyword evidence="3" id="KW-0732">Signal</keyword>
<evidence type="ECO:0000256" key="3">
    <source>
        <dbReference type="ARBA" id="ARBA00022729"/>
    </source>
</evidence>
<dbReference type="GO" id="GO:0015833">
    <property type="term" value="P:peptide transport"/>
    <property type="evidence" value="ECO:0007669"/>
    <property type="project" value="TreeGrafter"/>
</dbReference>
<dbReference type="AlphaFoldDB" id="A0A381V7T5"/>
<dbReference type="Gene3D" id="3.40.190.10">
    <property type="entry name" value="Periplasmic binding protein-like II"/>
    <property type="match status" value="1"/>
</dbReference>
<organism evidence="5">
    <name type="scientific">marine metagenome</name>
    <dbReference type="NCBI Taxonomy" id="408172"/>
    <lineage>
        <taxon>unclassified sequences</taxon>
        <taxon>metagenomes</taxon>
        <taxon>ecological metagenomes</taxon>
    </lineage>
</organism>
<evidence type="ECO:0000259" key="4">
    <source>
        <dbReference type="Pfam" id="PF00496"/>
    </source>
</evidence>
<dbReference type="InterPro" id="IPR000914">
    <property type="entry name" value="SBP_5_dom"/>
</dbReference>
<dbReference type="PIRSF" id="PIRSF002741">
    <property type="entry name" value="MppA"/>
    <property type="match status" value="1"/>
</dbReference>
<feature type="non-terminal residue" evidence="5">
    <location>
        <position position="1"/>
    </location>
</feature>
<dbReference type="PANTHER" id="PTHR30290:SF9">
    <property type="entry name" value="OLIGOPEPTIDE-BINDING PROTEIN APPA"/>
    <property type="match status" value="1"/>
</dbReference>
<dbReference type="InterPro" id="IPR039424">
    <property type="entry name" value="SBP_5"/>
</dbReference>
<evidence type="ECO:0000313" key="5">
    <source>
        <dbReference type="EMBL" id="SVA36446.1"/>
    </source>
</evidence>
<dbReference type="Gene3D" id="3.90.76.10">
    <property type="entry name" value="Dipeptide-binding Protein, Domain 1"/>
    <property type="match status" value="1"/>
</dbReference>